<reference evidence="2 3" key="1">
    <citation type="submission" date="2014-02" db="EMBL/GenBank/DDBJ databases">
        <title>The genome sequence of the entomopathogenic fungus Metarhizium robertsii ARSEF 2575.</title>
        <authorList>
            <person name="Giuliano Garisto Donzelli B."/>
            <person name="Roe B.A."/>
            <person name="Macmil S.L."/>
            <person name="Krasnoff S.B."/>
            <person name="Gibson D.M."/>
        </authorList>
    </citation>
    <scope>NUCLEOTIDE SEQUENCE [LARGE SCALE GENOMIC DNA]</scope>
    <source>
        <strain evidence="2 3">ARSEF 2575</strain>
    </source>
</reference>
<evidence type="ECO:0000256" key="1">
    <source>
        <dbReference type="ARBA" id="ARBA00023239"/>
    </source>
</evidence>
<comment type="caution">
    <text evidence="2">The sequence shown here is derived from an EMBL/GenBank/DDBJ whole genome shotgun (WGS) entry which is preliminary data.</text>
</comment>
<dbReference type="PANTHER" id="PTHR43172">
    <property type="entry name" value="ADENYLOSUCCINATE LYASE"/>
    <property type="match status" value="1"/>
</dbReference>
<sequence length="266" mass="30034">MNLKARRSICGYAAIGSQPRNSGDARPGSTGSDLQSATIGRISLFGMANETFASTDTWPFDSYQTSLTTRYFSPGMSYLFSQRSRHSTWRKLWPILTENIMAWKPSLLTTNTLANAERHGSMSTPLEPLPLLPRLFSIWLITVGKRAAQWVLVLMLDPHAIEQVRQGIEFLCPQGTKDSASFVSIFEYDTLKYNQLNELLWQKFGLRSCYDIFTQTYTCKVDLIIANAVAGLRFTAQKITEHIRLHSLARESMSNSSKHITIDLLI</sequence>
<evidence type="ECO:0000313" key="2">
    <source>
        <dbReference type="EMBL" id="EXV04957.1"/>
    </source>
</evidence>
<dbReference type="InterPro" id="IPR008948">
    <property type="entry name" value="L-Aspartase-like"/>
</dbReference>
<accession>A0A0A1V419</accession>
<dbReference type="EMBL" id="JELW01000002">
    <property type="protein sequence ID" value="EXV04957.1"/>
    <property type="molecule type" value="Genomic_DNA"/>
</dbReference>
<proteinExistence type="predicted"/>
<dbReference type="GO" id="GO:0004018">
    <property type="term" value="F:N6-(1,2-dicarboxyethyl)AMP AMP-lyase (fumarate-forming) activity"/>
    <property type="evidence" value="ECO:0007669"/>
    <property type="project" value="TreeGrafter"/>
</dbReference>
<dbReference type="Gene3D" id="1.10.275.10">
    <property type="entry name" value="Fumarase/aspartase (N-terminal domain)"/>
    <property type="match status" value="1"/>
</dbReference>
<name>A0A0A1V419_9HYPO</name>
<organism evidence="2 3">
    <name type="scientific">Metarhizium robertsii</name>
    <dbReference type="NCBI Taxonomy" id="568076"/>
    <lineage>
        <taxon>Eukaryota</taxon>
        <taxon>Fungi</taxon>
        <taxon>Dikarya</taxon>
        <taxon>Ascomycota</taxon>
        <taxon>Pezizomycotina</taxon>
        <taxon>Sordariomycetes</taxon>
        <taxon>Hypocreomycetidae</taxon>
        <taxon>Hypocreales</taxon>
        <taxon>Clavicipitaceae</taxon>
        <taxon>Metarhizium</taxon>
    </lineage>
</organism>
<dbReference type="InterPro" id="IPR024083">
    <property type="entry name" value="Fumarase/histidase_N"/>
</dbReference>
<dbReference type="Gene3D" id="1.20.200.10">
    <property type="entry name" value="Fumarase/aspartase (Central domain)"/>
    <property type="match status" value="1"/>
</dbReference>
<dbReference type="SUPFAM" id="SSF48557">
    <property type="entry name" value="L-aspartase-like"/>
    <property type="match status" value="1"/>
</dbReference>
<dbReference type="PANTHER" id="PTHR43172:SF1">
    <property type="entry name" value="ADENYLOSUCCINATE LYASE"/>
    <property type="match status" value="1"/>
</dbReference>
<dbReference type="GO" id="GO:0070626">
    <property type="term" value="F:(S)-2-(5-amino-1-(5-phospho-D-ribosyl)imidazole-4-carboxamido) succinate lyase (fumarate-forming) activity"/>
    <property type="evidence" value="ECO:0007669"/>
    <property type="project" value="TreeGrafter"/>
</dbReference>
<keyword evidence="1 2" id="KW-0456">Lyase</keyword>
<dbReference type="AlphaFoldDB" id="A0A0A1V419"/>
<dbReference type="eggNOG" id="KOG2700">
    <property type="taxonomic scope" value="Eukaryota"/>
</dbReference>
<dbReference type="Gene3D" id="1.10.275.60">
    <property type="match status" value="1"/>
</dbReference>
<evidence type="ECO:0000313" key="3">
    <source>
        <dbReference type="Proteomes" id="UP000030151"/>
    </source>
</evidence>
<dbReference type="HOGENOM" id="CLU_1046158_0_0_1"/>
<dbReference type="Proteomes" id="UP000030151">
    <property type="component" value="Unassembled WGS sequence"/>
</dbReference>
<dbReference type="GO" id="GO:0005829">
    <property type="term" value="C:cytosol"/>
    <property type="evidence" value="ECO:0007669"/>
    <property type="project" value="TreeGrafter"/>
</dbReference>
<gene>
    <name evidence="2" type="ORF">X797_002643</name>
</gene>
<protein>
    <submittedName>
        <fullName evidence="2">Lyase class I-like superfamily protein</fullName>
    </submittedName>
</protein>
<dbReference type="GO" id="GO:0044208">
    <property type="term" value="P:'de novo' AMP biosynthetic process"/>
    <property type="evidence" value="ECO:0007669"/>
    <property type="project" value="TreeGrafter"/>
</dbReference>